<proteinExistence type="predicted"/>
<accession>A0A0A8XX37</accession>
<organism evidence="1">
    <name type="scientific">Arundo donax</name>
    <name type="common">Giant reed</name>
    <name type="synonym">Donax arundinaceus</name>
    <dbReference type="NCBI Taxonomy" id="35708"/>
    <lineage>
        <taxon>Eukaryota</taxon>
        <taxon>Viridiplantae</taxon>
        <taxon>Streptophyta</taxon>
        <taxon>Embryophyta</taxon>
        <taxon>Tracheophyta</taxon>
        <taxon>Spermatophyta</taxon>
        <taxon>Magnoliopsida</taxon>
        <taxon>Liliopsida</taxon>
        <taxon>Poales</taxon>
        <taxon>Poaceae</taxon>
        <taxon>PACMAD clade</taxon>
        <taxon>Arundinoideae</taxon>
        <taxon>Arundineae</taxon>
        <taxon>Arundo</taxon>
    </lineage>
</organism>
<dbReference type="AlphaFoldDB" id="A0A0A8XX37"/>
<reference evidence="1" key="1">
    <citation type="submission" date="2014-09" db="EMBL/GenBank/DDBJ databases">
        <authorList>
            <person name="Magalhaes I.L.F."/>
            <person name="Oliveira U."/>
            <person name="Santos F.R."/>
            <person name="Vidigal T.H.D.A."/>
            <person name="Brescovit A.D."/>
            <person name="Santos A.J."/>
        </authorList>
    </citation>
    <scope>NUCLEOTIDE SEQUENCE</scope>
    <source>
        <tissue evidence="1">Shoot tissue taken approximately 20 cm above the soil surface</tissue>
    </source>
</reference>
<evidence type="ECO:0000313" key="1">
    <source>
        <dbReference type="EMBL" id="JAD18549.1"/>
    </source>
</evidence>
<reference evidence="1" key="2">
    <citation type="journal article" date="2015" name="Data Brief">
        <title>Shoot transcriptome of the giant reed, Arundo donax.</title>
        <authorList>
            <person name="Barrero R.A."/>
            <person name="Guerrero F.D."/>
            <person name="Moolhuijzen P."/>
            <person name="Goolsby J.A."/>
            <person name="Tidwell J."/>
            <person name="Bellgard S.E."/>
            <person name="Bellgard M.I."/>
        </authorList>
    </citation>
    <scope>NUCLEOTIDE SEQUENCE</scope>
    <source>
        <tissue evidence="1">Shoot tissue taken approximately 20 cm above the soil surface</tissue>
    </source>
</reference>
<name>A0A0A8XX37_ARUDO</name>
<dbReference type="EMBL" id="GBRH01279346">
    <property type="protein sequence ID" value="JAD18549.1"/>
    <property type="molecule type" value="Transcribed_RNA"/>
</dbReference>
<sequence length="20" mass="2308">MPIASGYLIQPLFDYKSVQH</sequence>
<protein>
    <submittedName>
        <fullName evidence="1">Uncharacterized protein</fullName>
    </submittedName>
</protein>